<proteinExistence type="predicted"/>
<name>A0A8J5TD76_ZIZPA</name>
<keyword evidence="1" id="KW-0732">Signal</keyword>
<keyword evidence="3" id="KW-1185">Reference proteome</keyword>
<dbReference type="Proteomes" id="UP000729402">
    <property type="component" value="Unassembled WGS sequence"/>
</dbReference>
<evidence type="ECO:0000313" key="3">
    <source>
        <dbReference type="Proteomes" id="UP000729402"/>
    </source>
</evidence>
<evidence type="ECO:0000256" key="1">
    <source>
        <dbReference type="SAM" id="SignalP"/>
    </source>
</evidence>
<dbReference type="OrthoDB" id="677073at2759"/>
<dbReference type="AlphaFoldDB" id="A0A8J5TD76"/>
<sequence>MEAKGLAVAAACCMFILLLSGRQQQVAAVSKISRCYLECLPNCGQHGKTRSFCKMFCGFCCVFNDYRNCTSTAAAAAPFSGHDCKMICLTSFCGGTAATTCGERHFHFLKFFI</sequence>
<feature type="chain" id="PRO_5035209293" evidence="1">
    <location>
        <begin position="29"/>
        <end position="113"/>
    </location>
</feature>
<reference evidence="2" key="1">
    <citation type="journal article" date="2021" name="bioRxiv">
        <title>Whole Genome Assembly and Annotation of Northern Wild Rice, Zizania palustris L., Supports a Whole Genome Duplication in the Zizania Genus.</title>
        <authorList>
            <person name="Haas M."/>
            <person name="Kono T."/>
            <person name="Macchietto M."/>
            <person name="Millas R."/>
            <person name="McGilp L."/>
            <person name="Shao M."/>
            <person name="Duquette J."/>
            <person name="Hirsch C.N."/>
            <person name="Kimball J."/>
        </authorList>
    </citation>
    <scope>NUCLEOTIDE SEQUENCE</scope>
    <source>
        <tissue evidence="2">Fresh leaf tissue</tissue>
    </source>
</reference>
<feature type="signal peptide" evidence="1">
    <location>
        <begin position="1"/>
        <end position="28"/>
    </location>
</feature>
<protein>
    <submittedName>
        <fullName evidence="2">Uncharacterized protein</fullName>
    </submittedName>
</protein>
<dbReference type="PANTHER" id="PTHR36483">
    <property type="entry name" value="OS02G0130700 PROTEIN"/>
    <property type="match status" value="1"/>
</dbReference>
<dbReference type="EMBL" id="JAAALK010000283">
    <property type="protein sequence ID" value="KAG8076674.1"/>
    <property type="molecule type" value="Genomic_DNA"/>
</dbReference>
<organism evidence="2 3">
    <name type="scientific">Zizania palustris</name>
    <name type="common">Northern wild rice</name>
    <dbReference type="NCBI Taxonomy" id="103762"/>
    <lineage>
        <taxon>Eukaryota</taxon>
        <taxon>Viridiplantae</taxon>
        <taxon>Streptophyta</taxon>
        <taxon>Embryophyta</taxon>
        <taxon>Tracheophyta</taxon>
        <taxon>Spermatophyta</taxon>
        <taxon>Magnoliopsida</taxon>
        <taxon>Liliopsida</taxon>
        <taxon>Poales</taxon>
        <taxon>Poaceae</taxon>
        <taxon>BOP clade</taxon>
        <taxon>Oryzoideae</taxon>
        <taxon>Oryzeae</taxon>
        <taxon>Zizaniinae</taxon>
        <taxon>Zizania</taxon>
    </lineage>
</organism>
<evidence type="ECO:0000313" key="2">
    <source>
        <dbReference type="EMBL" id="KAG8076674.1"/>
    </source>
</evidence>
<accession>A0A8J5TD76</accession>
<comment type="caution">
    <text evidence="2">The sequence shown here is derived from an EMBL/GenBank/DDBJ whole genome shotgun (WGS) entry which is preliminary data.</text>
</comment>
<reference evidence="2" key="2">
    <citation type="submission" date="2021-02" db="EMBL/GenBank/DDBJ databases">
        <authorList>
            <person name="Kimball J.A."/>
            <person name="Haas M.W."/>
            <person name="Macchietto M."/>
            <person name="Kono T."/>
            <person name="Duquette J."/>
            <person name="Shao M."/>
        </authorList>
    </citation>
    <scope>NUCLEOTIDE SEQUENCE</scope>
    <source>
        <tissue evidence="2">Fresh leaf tissue</tissue>
    </source>
</reference>
<dbReference type="PANTHER" id="PTHR36483:SF1">
    <property type="entry name" value="OS02G0130700 PROTEIN"/>
    <property type="match status" value="1"/>
</dbReference>
<gene>
    <name evidence="2" type="ORF">GUJ93_ZPchr0006g45440</name>
</gene>